<dbReference type="Proteomes" id="UP000001396">
    <property type="component" value="Unassembled WGS sequence"/>
</dbReference>
<dbReference type="GO" id="GO:0005829">
    <property type="term" value="C:cytosol"/>
    <property type="evidence" value="ECO:0007669"/>
    <property type="project" value="TreeGrafter"/>
</dbReference>
<feature type="binding site" evidence="9">
    <location>
        <position position="111"/>
    </location>
    <ligand>
        <name>Zn(2+)</name>
        <dbReference type="ChEBI" id="CHEBI:29105"/>
    </ligand>
</feature>
<feature type="binding site" evidence="9">
    <location>
        <position position="136"/>
    </location>
    <ligand>
        <name>Zn(2+)</name>
        <dbReference type="ChEBI" id="CHEBI:29105"/>
    </ligand>
</feature>
<dbReference type="InterPro" id="IPR018050">
    <property type="entry name" value="Pmannose_isomerase-type1_CS"/>
</dbReference>
<dbReference type="PROSITE" id="PS00966">
    <property type="entry name" value="PMI_I_2"/>
    <property type="match status" value="1"/>
</dbReference>
<dbReference type="RefSeq" id="XP_020428154.1">
    <property type="nucleotide sequence ID" value="XM_020581367.1"/>
</dbReference>
<dbReference type="Gene3D" id="2.60.120.10">
    <property type="entry name" value="Jelly Rolls"/>
    <property type="match status" value="2"/>
</dbReference>
<organism evidence="14 15">
    <name type="scientific">Heterostelium pallidum (strain ATCC 26659 / Pp 5 / PN500)</name>
    <name type="common">Cellular slime mold</name>
    <name type="synonym">Polysphondylium pallidum</name>
    <dbReference type="NCBI Taxonomy" id="670386"/>
    <lineage>
        <taxon>Eukaryota</taxon>
        <taxon>Amoebozoa</taxon>
        <taxon>Evosea</taxon>
        <taxon>Eumycetozoa</taxon>
        <taxon>Dictyostelia</taxon>
        <taxon>Acytosteliales</taxon>
        <taxon>Acytosteliaceae</taxon>
        <taxon>Heterostelium</taxon>
    </lineage>
</organism>
<comment type="pathway">
    <text evidence="2">Nucleotide-sugar biosynthesis; GDP-alpha-D-mannose biosynthesis; alpha-D-mannose 1-phosphate from D-fructose 6-phosphate: step 1/2.</text>
</comment>
<evidence type="ECO:0000256" key="8">
    <source>
        <dbReference type="PIRSR" id="PIRSR001480-1"/>
    </source>
</evidence>
<feature type="binding site" evidence="9">
    <location>
        <position position="265"/>
    </location>
    <ligand>
        <name>Zn(2+)</name>
        <dbReference type="ChEBI" id="CHEBI:29105"/>
    </ligand>
</feature>
<evidence type="ECO:0000256" key="6">
    <source>
        <dbReference type="ARBA" id="ARBA00022833"/>
    </source>
</evidence>
<dbReference type="PRINTS" id="PR00714">
    <property type="entry name" value="MAN6PISMRASE"/>
</dbReference>
<evidence type="ECO:0000256" key="3">
    <source>
        <dbReference type="ARBA" id="ARBA00010772"/>
    </source>
</evidence>
<keyword evidence="15" id="KW-1185">Reference proteome</keyword>
<reference evidence="14 15" key="1">
    <citation type="journal article" date="2011" name="Genome Res.">
        <title>Phylogeny-wide analysis of social amoeba genomes highlights ancient origins for complex intercellular communication.</title>
        <authorList>
            <person name="Heidel A.J."/>
            <person name="Lawal H.M."/>
            <person name="Felder M."/>
            <person name="Schilde C."/>
            <person name="Helps N.R."/>
            <person name="Tunggal B."/>
            <person name="Rivero F."/>
            <person name="John U."/>
            <person name="Schleicher M."/>
            <person name="Eichinger L."/>
            <person name="Platzer M."/>
            <person name="Noegel A.A."/>
            <person name="Schaap P."/>
            <person name="Gloeckner G."/>
        </authorList>
    </citation>
    <scope>NUCLEOTIDE SEQUENCE [LARGE SCALE GENOMIC DNA]</scope>
    <source>
        <strain evidence="15">ATCC 26659 / Pp 5 / PN500</strain>
    </source>
</reference>
<accession>D3BRI8</accession>
<evidence type="ECO:0000313" key="15">
    <source>
        <dbReference type="Proteomes" id="UP000001396"/>
    </source>
</evidence>
<dbReference type="OMA" id="DIGLFCG"/>
<dbReference type="InterPro" id="IPR046458">
    <property type="entry name" value="PMI_typeI_hel"/>
</dbReference>
<dbReference type="GO" id="GO:0004476">
    <property type="term" value="F:mannose-6-phosphate isomerase activity"/>
    <property type="evidence" value="ECO:0007669"/>
    <property type="project" value="UniProtKB-EC"/>
</dbReference>
<dbReference type="GO" id="GO:0005975">
    <property type="term" value="P:carbohydrate metabolic process"/>
    <property type="evidence" value="ECO:0007669"/>
    <property type="project" value="InterPro"/>
</dbReference>
<evidence type="ECO:0000256" key="4">
    <source>
        <dbReference type="ARBA" id="ARBA00011956"/>
    </source>
</evidence>
<dbReference type="GeneID" id="31366068"/>
<dbReference type="InterPro" id="IPR046457">
    <property type="entry name" value="PMI_typeI_cat"/>
</dbReference>
<dbReference type="UniPathway" id="UPA00126">
    <property type="reaction ID" value="UER00423"/>
</dbReference>
<keyword evidence="6 9" id="KW-0862">Zinc</keyword>
<evidence type="ECO:0000313" key="14">
    <source>
        <dbReference type="EMBL" id="EFA76020.1"/>
    </source>
</evidence>
<comment type="caution">
    <text evidence="14">The sequence shown here is derived from an EMBL/GenBank/DDBJ whole genome shotgun (WGS) entry which is preliminary data.</text>
</comment>
<evidence type="ECO:0000259" key="12">
    <source>
        <dbReference type="Pfam" id="PF20511"/>
    </source>
</evidence>
<dbReference type="STRING" id="670386.D3BRI8"/>
<dbReference type="Pfam" id="PF01238">
    <property type="entry name" value="PMI_typeI_C"/>
    <property type="match status" value="1"/>
</dbReference>
<gene>
    <name evidence="14" type="primary">mpi</name>
    <name evidence="14" type="ORF">PPL_10599</name>
</gene>
<dbReference type="InterPro" id="IPR001250">
    <property type="entry name" value="Man6P_Isoase-1"/>
</dbReference>
<proteinExistence type="inferred from homology"/>
<evidence type="ECO:0000259" key="13">
    <source>
        <dbReference type="Pfam" id="PF20512"/>
    </source>
</evidence>
<evidence type="ECO:0000256" key="7">
    <source>
        <dbReference type="ARBA" id="ARBA00023235"/>
    </source>
</evidence>
<feature type="domain" description="Phosphomannose isomerase type I catalytic" evidence="12">
    <location>
        <begin position="4"/>
        <end position="153"/>
    </location>
</feature>
<evidence type="ECO:0000256" key="9">
    <source>
        <dbReference type="PIRSR" id="PIRSR001480-2"/>
    </source>
</evidence>
<evidence type="ECO:0000256" key="1">
    <source>
        <dbReference type="ARBA" id="ARBA00000757"/>
    </source>
</evidence>
<feature type="active site" evidence="8">
    <location>
        <position position="284"/>
    </location>
</feature>
<dbReference type="Gene3D" id="1.10.441.10">
    <property type="entry name" value="Phosphomannose Isomerase, domain 2"/>
    <property type="match status" value="1"/>
</dbReference>
<dbReference type="GO" id="GO:0009298">
    <property type="term" value="P:GDP-mannose biosynthetic process"/>
    <property type="evidence" value="ECO:0007669"/>
    <property type="project" value="UniProtKB-UniPathway"/>
</dbReference>
<comment type="cofactor">
    <cofactor evidence="9">
        <name>Zn(2+)</name>
        <dbReference type="ChEBI" id="CHEBI:29105"/>
    </cofactor>
    <text evidence="9">Binds 1 zinc ion per subunit.</text>
</comment>
<keyword evidence="7 14" id="KW-0413">Isomerase</keyword>
<comment type="catalytic activity">
    <reaction evidence="1">
        <text>D-mannose 6-phosphate = D-fructose 6-phosphate</text>
        <dbReference type="Rhea" id="RHEA:12356"/>
        <dbReference type="ChEBI" id="CHEBI:58735"/>
        <dbReference type="ChEBI" id="CHEBI:61527"/>
        <dbReference type="EC" id="5.3.1.8"/>
    </reaction>
</comment>
<feature type="domain" description="Phosphomannose isomerase type I helical insertion" evidence="13">
    <location>
        <begin position="167"/>
        <end position="246"/>
    </location>
</feature>
<dbReference type="EMBL" id="ADBJ01000050">
    <property type="protein sequence ID" value="EFA76020.1"/>
    <property type="molecule type" value="Genomic_DNA"/>
</dbReference>
<dbReference type="GO" id="GO:0008270">
    <property type="term" value="F:zinc ion binding"/>
    <property type="evidence" value="ECO:0007669"/>
    <property type="project" value="InterPro"/>
</dbReference>
<dbReference type="PANTHER" id="PTHR10309">
    <property type="entry name" value="MANNOSE-6-PHOSPHATE ISOMERASE"/>
    <property type="match status" value="1"/>
</dbReference>
<name>D3BRI8_HETP5</name>
<dbReference type="SUPFAM" id="SSF51182">
    <property type="entry name" value="RmlC-like cupins"/>
    <property type="match status" value="1"/>
</dbReference>
<dbReference type="InterPro" id="IPR016305">
    <property type="entry name" value="Mannose-6-P_Isomerase"/>
</dbReference>
<evidence type="ECO:0000256" key="5">
    <source>
        <dbReference type="ARBA" id="ARBA00022723"/>
    </source>
</evidence>
<evidence type="ECO:0000256" key="10">
    <source>
        <dbReference type="RuleBase" id="RU004189"/>
    </source>
</evidence>
<dbReference type="InterPro" id="IPR011051">
    <property type="entry name" value="RmlC_Cupin_sf"/>
</dbReference>
<evidence type="ECO:0000259" key="11">
    <source>
        <dbReference type="Pfam" id="PF01238"/>
    </source>
</evidence>
<dbReference type="Pfam" id="PF20512">
    <property type="entry name" value="PMI_typeI_hel"/>
    <property type="match status" value="1"/>
</dbReference>
<dbReference type="FunCoup" id="D3BRI8">
    <property type="interactions" value="267"/>
</dbReference>
<dbReference type="InterPro" id="IPR014710">
    <property type="entry name" value="RmlC-like_jellyroll"/>
</dbReference>
<dbReference type="NCBIfam" id="TIGR00218">
    <property type="entry name" value="manA"/>
    <property type="match status" value="1"/>
</dbReference>
<sequence length="413" mass="45697">MNKIVKLHCVAQQYSWGNYGLNSTVAQLLSADSCVKIDESAPYAELWMGAHPSAPSVVETDDHKRLTLQQYLEANGIESLLGKQVVDRFGAVFPFLFKVLSIRTALSIQSHPDSDLAKKLFEKFPDIYKDPYHKPEIAIALTPFKALCGFRPLNDIIQFINDVPELKASIHASIESDKLDHSNCSLYLNNVVVALLKTNATVIKENLATLVNRISAQSTKNDLDQLVLVLHEQYPGDVGVFFAYLLNYIQMAPGQALFLPAGEPHAYVAGDCVECMAPSDNVVRAGLTPKLKDVDTLAHMLTYNTGEPPLVKPICESDNHALFRPPVDEFEVESYHISEGAEQSIKSRRGPAIVLVLDGNIQISSSLQPQNNFDKLIKGTVLFVPIDTPFTVKTIDSKSSTLYIARVSERLFK</sequence>
<protein>
    <recommendedName>
        <fullName evidence="4">mannose-6-phosphate isomerase</fullName>
        <ecNumber evidence="4">5.3.1.8</ecNumber>
    </recommendedName>
</protein>
<dbReference type="AlphaFoldDB" id="D3BRI8"/>
<dbReference type="EC" id="5.3.1.8" evidence="4"/>
<feature type="binding site" evidence="9">
    <location>
        <position position="109"/>
    </location>
    <ligand>
        <name>Zn(2+)</name>
        <dbReference type="ChEBI" id="CHEBI:29105"/>
    </ligand>
</feature>
<dbReference type="CDD" id="cd07011">
    <property type="entry name" value="cupin_PMI_type_I_N"/>
    <property type="match status" value="1"/>
</dbReference>
<dbReference type="PIRSF" id="PIRSF001480">
    <property type="entry name" value="Mannose-6-phosphate_isomerase"/>
    <property type="match status" value="1"/>
</dbReference>
<dbReference type="InterPro" id="IPR046456">
    <property type="entry name" value="PMI_typeI_C"/>
</dbReference>
<dbReference type="PANTHER" id="PTHR10309:SF0">
    <property type="entry name" value="MANNOSE-6-PHOSPHATE ISOMERASE"/>
    <property type="match status" value="1"/>
</dbReference>
<dbReference type="InParanoid" id="D3BRI8"/>
<keyword evidence="5 9" id="KW-0479">Metal-binding</keyword>
<feature type="domain" description="Phosphomannose isomerase type I C-terminal" evidence="11">
    <location>
        <begin position="322"/>
        <end position="365"/>
    </location>
</feature>
<evidence type="ECO:0000256" key="2">
    <source>
        <dbReference type="ARBA" id="ARBA00004666"/>
    </source>
</evidence>
<comment type="similarity">
    <text evidence="3 10">Belongs to the mannose-6-phosphate isomerase type 1 family.</text>
</comment>
<dbReference type="Pfam" id="PF20511">
    <property type="entry name" value="PMI_typeI_cat"/>
    <property type="match status" value="1"/>
</dbReference>